<dbReference type="Proteomes" id="UP000002729">
    <property type="component" value="Unassembled WGS sequence"/>
</dbReference>
<dbReference type="OrthoDB" id="2526284at2759"/>
<evidence type="ECO:0000313" key="9">
    <source>
        <dbReference type="EMBL" id="EGB11311.1"/>
    </source>
</evidence>
<feature type="region of interest" description="Disordered" evidence="7">
    <location>
        <begin position="664"/>
        <end position="726"/>
    </location>
</feature>
<keyword evidence="4" id="KW-0223">Dioxygenase</keyword>
<dbReference type="InterPro" id="IPR044862">
    <property type="entry name" value="Pro_4_hyd_alph_FE2OG_OXY"/>
</dbReference>
<dbReference type="GO" id="GO:0031543">
    <property type="term" value="F:peptidyl-proline dioxygenase activity"/>
    <property type="evidence" value="ECO:0007669"/>
    <property type="project" value="TreeGrafter"/>
</dbReference>
<dbReference type="PANTHER" id="PTHR12907:SF26">
    <property type="entry name" value="HIF PROLYL HYDROXYLASE, ISOFORM C"/>
    <property type="match status" value="1"/>
</dbReference>
<dbReference type="InterPro" id="IPR051559">
    <property type="entry name" value="HIF_prolyl_hydroxylases"/>
</dbReference>
<dbReference type="SMART" id="SM00702">
    <property type="entry name" value="P4Hc"/>
    <property type="match status" value="1"/>
</dbReference>
<dbReference type="InParanoid" id="F0Y120"/>
<gene>
    <name evidence="9" type="ORF">AURANDRAFT_70853</name>
</gene>
<feature type="domain" description="Fe2OG dioxygenase" evidence="8">
    <location>
        <begin position="972"/>
        <end position="1094"/>
    </location>
</feature>
<protein>
    <recommendedName>
        <fullName evidence="8">Fe2OG dioxygenase domain-containing protein</fullName>
    </recommendedName>
</protein>
<dbReference type="eggNOG" id="KOG3710">
    <property type="taxonomic scope" value="Eukaryota"/>
</dbReference>
<dbReference type="InterPro" id="IPR006620">
    <property type="entry name" value="Pro_4_hyd_alph"/>
</dbReference>
<name>F0Y120_AURAN</name>
<dbReference type="InterPro" id="IPR005123">
    <property type="entry name" value="Oxoglu/Fe-dep_dioxygenase_dom"/>
</dbReference>
<dbReference type="GO" id="GO:0071456">
    <property type="term" value="P:cellular response to hypoxia"/>
    <property type="evidence" value="ECO:0007669"/>
    <property type="project" value="TreeGrafter"/>
</dbReference>
<evidence type="ECO:0000256" key="7">
    <source>
        <dbReference type="SAM" id="MobiDB-lite"/>
    </source>
</evidence>
<dbReference type="GO" id="GO:0031418">
    <property type="term" value="F:L-ascorbic acid binding"/>
    <property type="evidence" value="ECO:0007669"/>
    <property type="project" value="UniProtKB-KW"/>
</dbReference>
<comment type="cofactor">
    <cofactor evidence="1">
        <name>L-ascorbate</name>
        <dbReference type="ChEBI" id="CHEBI:38290"/>
    </cofactor>
</comment>
<evidence type="ECO:0000259" key="8">
    <source>
        <dbReference type="PROSITE" id="PS51471"/>
    </source>
</evidence>
<dbReference type="PROSITE" id="PS51471">
    <property type="entry name" value="FE2OG_OXY"/>
    <property type="match status" value="1"/>
</dbReference>
<keyword evidence="10" id="KW-1185">Reference proteome</keyword>
<dbReference type="RefSeq" id="XP_009033692.1">
    <property type="nucleotide sequence ID" value="XM_009035444.1"/>
</dbReference>
<dbReference type="AlphaFoldDB" id="F0Y120"/>
<dbReference type="SUPFAM" id="SSF51197">
    <property type="entry name" value="Clavaminate synthase-like"/>
    <property type="match status" value="1"/>
</dbReference>
<dbReference type="PANTHER" id="PTHR12907">
    <property type="entry name" value="EGL NINE HOMOLOG-RELATED"/>
    <property type="match status" value="1"/>
</dbReference>
<evidence type="ECO:0000256" key="5">
    <source>
        <dbReference type="ARBA" id="ARBA00023002"/>
    </source>
</evidence>
<dbReference type="GeneID" id="20227956"/>
<reference evidence="9 10" key="1">
    <citation type="journal article" date="2011" name="Proc. Natl. Acad. Sci. U.S.A.">
        <title>Niche of harmful alga Aureococcus anophagefferens revealed through ecogenomics.</title>
        <authorList>
            <person name="Gobler C.J."/>
            <person name="Berry D.L."/>
            <person name="Dyhrman S.T."/>
            <person name="Wilhelm S.W."/>
            <person name="Salamov A."/>
            <person name="Lobanov A.V."/>
            <person name="Zhang Y."/>
            <person name="Collier J.L."/>
            <person name="Wurch L.L."/>
            <person name="Kustka A.B."/>
            <person name="Dill B.D."/>
            <person name="Shah M."/>
            <person name="VerBerkmoes N.C."/>
            <person name="Kuo A."/>
            <person name="Terry A."/>
            <person name="Pangilinan J."/>
            <person name="Lindquist E.A."/>
            <person name="Lucas S."/>
            <person name="Paulsen I.T."/>
            <person name="Hattenrath-Lehmann T.K."/>
            <person name="Talmage S.C."/>
            <person name="Walker E.A."/>
            <person name="Koch F."/>
            <person name="Burson A.M."/>
            <person name="Marcoval M.A."/>
            <person name="Tang Y.Z."/>
            <person name="Lecleir G.R."/>
            <person name="Coyne K.J."/>
            <person name="Berg G.M."/>
            <person name="Bertrand E.M."/>
            <person name="Saito M.A."/>
            <person name="Gladyshev V.N."/>
            <person name="Grigoriev I.V."/>
        </authorList>
    </citation>
    <scope>NUCLEOTIDE SEQUENCE [LARGE SCALE GENOMIC DNA]</scope>
    <source>
        <strain evidence="10">CCMP 1984</strain>
    </source>
</reference>
<dbReference type="Gene3D" id="3.40.50.300">
    <property type="entry name" value="P-loop containing nucleotide triphosphate hydrolases"/>
    <property type="match status" value="1"/>
</dbReference>
<evidence type="ECO:0000256" key="3">
    <source>
        <dbReference type="ARBA" id="ARBA00022896"/>
    </source>
</evidence>
<keyword evidence="6" id="KW-0408">Iron</keyword>
<keyword evidence="2" id="KW-0479">Metal-binding</keyword>
<proteinExistence type="predicted"/>
<feature type="compositionally biased region" description="Pro residues" evidence="7">
    <location>
        <begin position="666"/>
        <end position="680"/>
    </location>
</feature>
<evidence type="ECO:0000313" key="10">
    <source>
        <dbReference type="Proteomes" id="UP000002729"/>
    </source>
</evidence>
<keyword evidence="3" id="KW-0847">Vitamin C</keyword>
<dbReference type="KEGG" id="aaf:AURANDRAFT_70853"/>
<dbReference type="GO" id="GO:0008198">
    <property type="term" value="F:ferrous iron binding"/>
    <property type="evidence" value="ECO:0007669"/>
    <property type="project" value="TreeGrafter"/>
</dbReference>
<evidence type="ECO:0000256" key="4">
    <source>
        <dbReference type="ARBA" id="ARBA00022964"/>
    </source>
</evidence>
<dbReference type="InterPro" id="IPR027417">
    <property type="entry name" value="P-loop_NTPase"/>
</dbReference>
<dbReference type="Gene3D" id="2.60.120.620">
    <property type="entry name" value="q2cbj1_9rhob like domain"/>
    <property type="match status" value="1"/>
</dbReference>
<accession>F0Y120</accession>
<keyword evidence="5" id="KW-0560">Oxidoreductase</keyword>
<evidence type="ECO:0000256" key="2">
    <source>
        <dbReference type="ARBA" id="ARBA00022723"/>
    </source>
</evidence>
<dbReference type="EMBL" id="GL833122">
    <property type="protein sequence ID" value="EGB11311.1"/>
    <property type="molecule type" value="Genomic_DNA"/>
</dbReference>
<organism evidence="10">
    <name type="scientific">Aureococcus anophagefferens</name>
    <name type="common">Harmful bloom alga</name>
    <dbReference type="NCBI Taxonomy" id="44056"/>
    <lineage>
        <taxon>Eukaryota</taxon>
        <taxon>Sar</taxon>
        <taxon>Stramenopiles</taxon>
        <taxon>Ochrophyta</taxon>
        <taxon>Pelagophyceae</taxon>
        <taxon>Pelagomonadales</taxon>
        <taxon>Pelagomonadaceae</taxon>
        <taxon>Aureococcus</taxon>
    </lineage>
</organism>
<dbReference type="Pfam" id="PF13640">
    <property type="entry name" value="2OG-FeII_Oxy_3"/>
    <property type="match status" value="1"/>
</dbReference>
<sequence>MIDVDEFLYPGGGASLPAHLAAHCAPSVAYALVRWQVFGAAGWRRRPPGTSVDAYRERSFSDDFGCYPRLTCGDDYAPPVCAKVLARARCVVRQGTHYVVETAKDGCETLYAPEGSGRGVGKLGAPRGDAFARSQHDACAAPLRINHYAVRSREEYVAKFERGRISSGARDARNGLAQVDAATGATSRAVDAAAVAAFLDADVVEFKTSKASKVSTAQDLMLAEFVLDEAAVSKYGAGLRAALGLPAEPFAAAPSLRWACESNGTDAAAAEAAVWRHAKAMGAYAGARDGAPAVFVHVPKTAGTTLNLVLAKAAKKQKRSFCEVTFRDLDDAARRAALARSCGVFSAETDVLPFLGVRRAKAFTFLRDPLRRVASQYEHHLAGGRVASDAAKRVDVLRLASPALCPQLERDARCRSLRHPAKCQGGGWCGIFQNHMTHVVAGAQHLSDAARGAARRSSDNLRCAAARALDALPAVGLTERLDDSLCVVFAEIGFDAVVADCCGSPARCALFGQRATRHSAADRGAGANATAYLADYLDDDVVLAALYEGNALDCDLYDAAARLLGARLRAADFYVDPAPVRGSATCARARAALAAFQRARHGAASLKLTLKKDVPARKVWASLGKARRVDAATHVLEARDGAVLGLDDLVLASAPGAGDALLVCRPRPPGPPPRPPPPAAPRRDPRPARAGSALARGFLGGAPRPRPPPEPAAAVPRAADLPPPAATSGIFDAATLADVARQEAAHLARELDGGAGDRVARELLDYRLGRPLSQAARQHAALLDGQGVAVLPGPPPRLDHRTALSSLHELMRGMRCRLEERQGDLNPGRDAAVELELCGRVFTLGMNCLLATHDYNAADPKAYLGDGARLLRPHGSASAVAAALDDVGYVVVDGAVDGAAVNAIKRDLEAQVAAREFRRPAQQRVTGTRGDSFCWVHDADAAAHGRAALARAIRNLKGVAAALNAAGARDYRVDETAMTSRYPGPGERLEATPYRGYRRHQDNHRDRGTGACCNARAVTAILYANPDWDGDRDGGLLRIFPRSTALNEAPDDNARVVELAPAGGRLVIFDSFLWHEVLPAKGRARFAVTLWITRPELQDAAAT</sequence>
<evidence type="ECO:0000256" key="6">
    <source>
        <dbReference type="ARBA" id="ARBA00023004"/>
    </source>
</evidence>
<evidence type="ECO:0000256" key="1">
    <source>
        <dbReference type="ARBA" id="ARBA00001961"/>
    </source>
</evidence>